<dbReference type="CDD" id="cd00063">
    <property type="entry name" value="FN3"/>
    <property type="match status" value="1"/>
</dbReference>
<dbReference type="SMART" id="SM00495">
    <property type="entry name" value="ChtBD3"/>
    <property type="match status" value="1"/>
</dbReference>
<dbReference type="InterPro" id="IPR013783">
    <property type="entry name" value="Ig-like_fold"/>
</dbReference>
<dbReference type="InterPro" id="IPR003961">
    <property type="entry name" value="FN3_dom"/>
</dbReference>
<evidence type="ECO:0000313" key="12">
    <source>
        <dbReference type="Proteomes" id="UP001290462"/>
    </source>
</evidence>
<dbReference type="GO" id="GO:0008061">
    <property type="term" value="F:chitin binding"/>
    <property type="evidence" value="ECO:0007669"/>
    <property type="project" value="InterPro"/>
</dbReference>
<dbReference type="GO" id="GO:0005576">
    <property type="term" value="C:extracellular region"/>
    <property type="evidence" value="ECO:0007669"/>
    <property type="project" value="InterPro"/>
</dbReference>
<keyword evidence="8" id="KW-0732">Signal</keyword>
<keyword evidence="4" id="KW-0146">Chitin degradation</keyword>
<dbReference type="CDD" id="cd20174">
    <property type="entry name" value="GH18_LinChi78-like_UFR"/>
    <property type="match status" value="1"/>
</dbReference>
<dbReference type="GO" id="GO:0006032">
    <property type="term" value="P:chitin catabolic process"/>
    <property type="evidence" value="ECO:0007669"/>
    <property type="project" value="UniProtKB-KW"/>
</dbReference>
<dbReference type="AlphaFoldDB" id="A0AAW9JQ91"/>
<evidence type="ECO:0000256" key="1">
    <source>
        <dbReference type="ARBA" id="ARBA00000822"/>
    </source>
</evidence>
<evidence type="ECO:0000259" key="10">
    <source>
        <dbReference type="PROSITE" id="PS51910"/>
    </source>
</evidence>
<evidence type="ECO:0000256" key="4">
    <source>
        <dbReference type="ARBA" id="ARBA00023024"/>
    </source>
</evidence>
<dbReference type="InterPro" id="IPR036116">
    <property type="entry name" value="FN3_sf"/>
</dbReference>
<evidence type="ECO:0000256" key="6">
    <source>
        <dbReference type="ARBA" id="ARBA00023326"/>
    </source>
</evidence>
<feature type="domain" description="Fibronectin type-III" evidence="9">
    <location>
        <begin position="631"/>
        <end position="716"/>
    </location>
</feature>
<dbReference type="Proteomes" id="UP001290462">
    <property type="component" value="Unassembled WGS sequence"/>
</dbReference>
<dbReference type="InterPro" id="IPR029070">
    <property type="entry name" value="Chitinase_insertion_sf"/>
</dbReference>
<dbReference type="Gene3D" id="2.60.40.10">
    <property type="entry name" value="Immunoglobulins"/>
    <property type="match status" value="1"/>
</dbReference>
<proteinExistence type="predicted"/>
<dbReference type="EMBL" id="JAVBVO010000002">
    <property type="protein sequence ID" value="MDZ5757638.1"/>
    <property type="molecule type" value="Genomic_DNA"/>
</dbReference>
<dbReference type="SUPFAM" id="SSF49265">
    <property type="entry name" value="Fibronectin type III"/>
    <property type="match status" value="1"/>
</dbReference>
<gene>
    <name evidence="11" type="ORF">RAK27_03115</name>
</gene>
<keyword evidence="6" id="KW-0624">Polysaccharide degradation</keyword>
<dbReference type="Pfam" id="PF00041">
    <property type="entry name" value="fn3"/>
    <property type="match status" value="1"/>
</dbReference>
<dbReference type="GO" id="GO:0008843">
    <property type="term" value="F:endochitinase activity"/>
    <property type="evidence" value="ECO:0007669"/>
    <property type="project" value="UniProtKB-EC"/>
</dbReference>
<dbReference type="InterPro" id="IPR001223">
    <property type="entry name" value="Glyco_hydro18_cat"/>
</dbReference>
<evidence type="ECO:0000256" key="8">
    <source>
        <dbReference type="SAM" id="SignalP"/>
    </source>
</evidence>
<comment type="caution">
    <text evidence="11">The sequence shown here is derived from an EMBL/GenBank/DDBJ whole genome shotgun (WGS) entry which is preliminary data.</text>
</comment>
<dbReference type="Pfam" id="PF02839">
    <property type="entry name" value="CBM_5_12"/>
    <property type="match status" value="1"/>
</dbReference>
<evidence type="ECO:0000259" key="9">
    <source>
        <dbReference type="PROSITE" id="PS50853"/>
    </source>
</evidence>
<sequence length="770" mass="82676">MKKNNRKLFGTVSALALTLTLATTTIGSLAAPLPAKAAEATATTAPYRNVMYYGDWSIWGGEGNFYPKDIPASQLTHLNFAFLDFDSSGNLKFTDKDAAVGAPVGQEGVQWGGANAGVINALQDLRVANPNLKLGVSIGGWSKSANFAPVAANPTARANFVANVMKFIKYTNMDFVDLDWEYPASVREPDKVDNKNDEGTPNATPADKANYITLLQDLRTALDKQGTDIGKRYELTVALPASQNTLANGVDIPALFKIVDFANMMTYDMRGAWSPTSGHHTSLYGNPADPDYAQGLSVDQTVNYLTKQGVDSSKIVIGSAFYTRGWNKVAPGTNTAQPGLFQAAEKNNKDADLSPTYGAPNEKALATGDGGRAGGVWAYRSISTLLTKSDGLTEYWDGVAKAPYLYSKKTGEFYSFDNLRSIDFKTKYVKDQKLGGVISWMQSQDKPTTSTKRDELTTGIKKGLFGDATLPTSTTIYAPLDIAVTVTPYSENGVGYEITVKNNEKANESNEVLKATELSFETIKLPKFTIPTNSNEVLSAGDYKAGQVSVANGNTVVDLSGVYDAQQIPQGSSYTFRLKSSAATADVSRISEINLAQRMAKNSGELGKQLIFKNDQTTPQPDPSDKEAPSIPTGLKTGTITGNQIDLTWTASTDNVKVAGYKIYRDGIEVGTTVEPKFSDTKLTASTKYSYQVTAFDASGNSSAKSGTLAATTTADTTVPDPGTAPAWDAAKAYNAGDSVTYGGKTYKAKWWTQNNIPGTEQWGPWELVN</sequence>
<dbReference type="PANTHER" id="PTHR11177:SF317">
    <property type="entry name" value="CHITINASE 12-RELATED"/>
    <property type="match status" value="1"/>
</dbReference>
<organism evidence="11 12">
    <name type="scientific">Carnobacterium maltaromaticum</name>
    <name type="common">Carnobacterium piscicola</name>
    <dbReference type="NCBI Taxonomy" id="2751"/>
    <lineage>
        <taxon>Bacteria</taxon>
        <taxon>Bacillati</taxon>
        <taxon>Bacillota</taxon>
        <taxon>Bacilli</taxon>
        <taxon>Lactobacillales</taxon>
        <taxon>Carnobacteriaceae</taxon>
        <taxon>Carnobacterium</taxon>
    </lineage>
</organism>
<dbReference type="SUPFAM" id="SSF51055">
    <property type="entry name" value="Carbohydrate binding domain"/>
    <property type="match status" value="1"/>
</dbReference>
<dbReference type="Gene3D" id="2.10.10.20">
    <property type="entry name" value="Carbohydrate-binding module superfamily 5/12"/>
    <property type="match status" value="1"/>
</dbReference>
<dbReference type="Gene3D" id="3.10.50.10">
    <property type="match status" value="1"/>
</dbReference>
<evidence type="ECO:0000256" key="3">
    <source>
        <dbReference type="ARBA" id="ARBA00022801"/>
    </source>
</evidence>
<accession>A0AAW9JQ91</accession>
<dbReference type="CDD" id="cd06548">
    <property type="entry name" value="GH18_chitinase"/>
    <property type="match status" value="1"/>
</dbReference>
<dbReference type="Pfam" id="PF00704">
    <property type="entry name" value="Glyco_hydro_18"/>
    <property type="match status" value="1"/>
</dbReference>
<feature type="domain" description="GH18" evidence="10">
    <location>
        <begin position="47"/>
        <end position="467"/>
    </location>
</feature>
<feature type="signal peptide" evidence="8">
    <location>
        <begin position="1"/>
        <end position="30"/>
    </location>
</feature>
<dbReference type="GO" id="GO:0030246">
    <property type="term" value="F:carbohydrate binding"/>
    <property type="evidence" value="ECO:0007669"/>
    <property type="project" value="InterPro"/>
</dbReference>
<keyword evidence="3 11" id="KW-0378">Hydrolase</keyword>
<dbReference type="InterPro" id="IPR017853">
    <property type="entry name" value="GH"/>
</dbReference>
<evidence type="ECO:0000256" key="2">
    <source>
        <dbReference type="ARBA" id="ARBA00012729"/>
    </source>
</evidence>
<dbReference type="InterPro" id="IPR050314">
    <property type="entry name" value="Glycosyl_Hydrlase_18"/>
</dbReference>
<dbReference type="InterPro" id="IPR011583">
    <property type="entry name" value="Chitinase_II/V-like_cat"/>
</dbReference>
<dbReference type="Gene3D" id="3.20.20.80">
    <property type="entry name" value="Glycosidases"/>
    <property type="match status" value="1"/>
</dbReference>
<dbReference type="SUPFAM" id="SSF54556">
    <property type="entry name" value="Chitinase insertion domain"/>
    <property type="match status" value="1"/>
</dbReference>
<dbReference type="RefSeq" id="WP_322808468.1">
    <property type="nucleotide sequence ID" value="NZ_JAVBVO010000002.1"/>
</dbReference>
<feature type="chain" id="PRO_5044027078" description="chitinase" evidence="8">
    <location>
        <begin position="31"/>
        <end position="770"/>
    </location>
</feature>
<dbReference type="GO" id="GO:0000272">
    <property type="term" value="P:polysaccharide catabolic process"/>
    <property type="evidence" value="ECO:0007669"/>
    <property type="project" value="UniProtKB-KW"/>
</dbReference>
<dbReference type="SMART" id="SM00636">
    <property type="entry name" value="Glyco_18"/>
    <property type="match status" value="1"/>
</dbReference>
<protein>
    <recommendedName>
        <fullName evidence="2">chitinase</fullName>
        <ecNumber evidence="2">3.2.1.14</ecNumber>
    </recommendedName>
</protein>
<dbReference type="PANTHER" id="PTHR11177">
    <property type="entry name" value="CHITINASE"/>
    <property type="match status" value="1"/>
</dbReference>
<evidence type="ECO:0000313" key="11">
    <source>
        <dbReference type="EMBL" id="MDZ5757638.1"/>
    </source>
</evidence>
<dbReference type="SUPFAM" id="SSF51445">
    <property type="entry name" value="(Trans)glycosidases"/>
    <property type="match status" value="1"/>
</dbReference>
<evidence type="ECO:0000256" key="7">
    <source>
        <dbReference type="SAM" id="MobiDB-lite"/>
    </source>
</evidence>
<dbReference type="CDD" id="cd12215">
    <property type="entry name" value="ChiC_BD"/>
    <property type="match status" value="1"/>
</dbReference>
<dbReference type="InterPro" id="IPR036573">
    <property type="entry name" value="CBM_sf_5/12"/>
</dbReference>
<dbReference type="PROSITE" id="PS51910">
    <property type="entry name" value="GH18_2"/>
    <property type="match status" value="1"/>
</dbReference>
<evidence type="ECO:0000256" key="5">
    <source>
        <dbReference type="ARBA" id="ARBA00023277"/>
    </source>
</evidence>
<reference evidence="11" key="1">
    <citation type="submission" date="2023-08" db="EMBL/GenBank/DDBJ databases">
        <title>Genomic characterization of piscicolin 126 produced by Carnobacterium maltaromaticum CM22 strain isolated from salmon (Salmo salar).</title>
        <authorList>
            <person name="Gonzalez-Gragera E."/>
            <person name="Garcia-Lopez J.D."/>
            <person name="Teso-Perez C."/>
            <person name="Gimenez-Hernandez I."/>
            <person name="Peralta-Sanchez J.M."/>
            <person name="Valdivia E."/>
            <person name="Montalban-Lopez M."/>
            <person name="Martin-Platero A.M."/>
            <person name="Banos A."/>
            <person name="Martinez-Bueno M."/>
        </authorList>
    </citation>
    <scope>NUCLEOTIDE SEQUENCE</scope>
    <source>
        <strain evidence="11">CM22</strain>
    </source>
</reference>
<dbReference type="EC" id="3.2.1.14" evidence="2"/>
<feature type="region of interest" description="Disordered" evidence="7">
    <location>
        <begin position="614"/>
        <end position="637"/>
    </location>
</feature>
<keyword evidence="5" id="KW-0119">Carbohydrate metabolism</keyword>
<comment type="catalytic activity">
    <reaction evidence="1">
        <text>Random endo-hydrolysis of N-acetyl-beta-D-glucosaminide (1-&gt;4)-beta-linkages in chitin and chitodextrins.</text>
        <dbReference type="EC" id="3.2.1.14"/>
    </reaction>
</comment>
<name>A0AAW9JQ91_CARML</name>
<dbReference type="SMART" id="SM00060">
    <property type="entry name" value="FN3"/>
    <property type="match status" value="1"/>
</dbReference>
<dbReference type="PROSITE" id="PS50853">
    <property type="entry name" value="FN3"/>
    <property type="match status" value="1"/>
</dbReference>
<dbReference type="InterPro" id="IPR003610">
    <property type="entry name" value="CBM5/12"/>
</dbReference>